<evidence type="ECO:0000313" key="1">
    <source>
        <dbReference type="EMBL" id="CAL0332613.1"/>
    </source>
</evidence>
<protein>
    <submittedName>
        <fullName evidence="1">Uncharacterized protein</fullName>
    </submittedName>
</protein>
<organism evidence="1 2">
    <name type="scientific">Lupinus luteus</name>
    <name type="common">European yellow lupine</name>
    <dbReference type="NCBI Taxonomy" id="3873"/>
    <lineage>
        <taxon>Eukaryota</taxon>
        <taxon>Viridiplantae</taxon>
        <taxon>Streptophyta</taxon>
        <taxon>Embryophyta</taxon>
        <taxon>Tracheophyta</taxon>
        <taxon>Spermatophyta</taxon>
        <taxon>Magnoliopsida</taxon>
        <taxon>eudicotyledons</taxon>
        <taxon>Gunneridae</taxon>
        <taxon>Pentapetalae</taxon>
        <taxon>rosids</taxon>
        <taxon>fabids</taxon>
        <taxon>Fabales</taxon>
        <taxon>Fabaceae</taxon>
        <taxon>Papilionoideae</taxon>
        <taxon>50 kb inversion clade</taxon>
        <taxon>genistoids sensu lato</taxon>
        <taxon>core genistoids</taxon>
        <taxon>Genisteae</taxon>
        <taxon>Lupinus</taxon>
    </lineage>
</organism>
<keyword evidence="2" id="KW-1185">Reference proteome</keyword>
<accession>A0AAV1YFK7</accession>
<dbReference type="EMBL" id="CAXHTB010000024">
    <property type="protein sequence ID" value="CAL0332613.1"/>
    <property type="molecule type" value="Genomic_DNA"/>
</dbReference>
<dbReference type="AlphaFoldDB" id="A0AAV1YFK7"/>
<proteinExistence type="predicted"/>
<gene>
    <name evidence="1" type="ORF">LLUT_LOCUS33673</name>
</gene>
<sequence>MYCAIGLWSDIEEIEEEGQCGMSSLTESSQTIINECETMSQDLLGASSSCLEEEDNDDSLMQYITEEAWYSSNAAFDGGKEVSHVTFTTSNARTKWW</sequence>
<name>A0AAV1YFK7_LUPLU</name>
<comment type="caution">
    <text evidence="1">The sequence shown here is derived from an EMBL/GenBank/DDBJ whole genome shotgun (WGS) entry which is preliminary data.</text>
</comment>
<reference evidence="1 2" key="1">
    <citation type="submission" date="2024-03" db="EMBL/GenBank/DDBJ databases">
        <authorList>
            <person name="Martinez-Hernandez J."/>
        </authorList>
    </citation>
    <scope>NUCLEOTIDE SEQUENCE [LARGE SCALE GENOMIC DNA]</scope>
</reference>
<evidence type="ECO:0000313" key="2">
    <source>
        <dbReference type="Proteomes" id="UP001497480"/>
    </source>
</evidence>
<dbReference type="Proteomes" id="UP001497480">
    <property type="component" value="Unassembled WGS sequence"/>
</dbReference>